<proteinExistence type="predicted"/>
<reference evidence="2" key="3">
    <citation type="journal article" date="2017" name="Nature">
        <title>Genome sequence of the progenitor of the wheat D genome Aegilops tauschii.</title>
        <authorList>
            <person name="Luo M.C."/>
            <person name="Gu Y.Q."/>
            <person name="Puiu D."/>
            <person name="Wang H."/>
            <person name="Twardziok S.O."/>
            <person name="Deal K.R."/>
            <person name="Huo N."/>
            <person name="Zhu T."/>
            <person name="Wang L."/>
            <person name="Wang Y."/>
            <person name="McGuire P.E."/>
            <person name="Liu S."/>
            <person name="Long H."/>
            <person name="Ramasamy R.K."/>
            <person name="Rodriguez J.C."/>
            <person name="Van S.L."/>
            <person name="Yuan L."/>
            <person name="Wang Z."/>
            <person name="Xia Z."/>
            <person name="Xiao L."/>
            <person name="Anderson O.D."/>
            <person name="Ouyang S."/>
            <person name="Liang Y."/>
            <person name="Zimin A.V."/>
            <person name="Pertea G."/>
            <person name="Qi P."/>
            <person name="Bennetzen J.L."/>
            <person name="Dai X."/>
            <person name="Dawson M.W."/>
            <person name="Muller H.G."/>
            <person name="Kugler K."/>
            <person name="Rivarola-Duarte L."/>
            <person name="Spannagl M."/>
            <person name="Mayer K.F.X."/>
            <person name="Lu F.H."/>
            <person name="Bevan M.W."/>
            <person name="Leroy P."/>
            <person name="Li P."/>
            <person name="You F.M."/>
            <person name="Sun Q."/>
            <person name="Liu Z."/>
            <person name="Lyons E."/>
            <person name="Wicker T."/>
            <person name="Salzberg S.L."/>
            <person name="Devos K.M."/>
            <person name="Dvorak J."/>
        </authorList>
    </citation>
    <scope>NUCLEOTIDE SEQUENCE [LARGE SCALE GENOMIC DNA]</scope>
    <source>
        <strain evidence="2">cv. AL8/78</strain>
    </source>
</reference>
<accession>A0A452Y7H4</accession>
<reference evidence="2" key="4">
    <citation type="submission" date="2019-03" db="UniProtKB">
        <authorList>
            <consortium name="EnsemblPlants"/>
        </authorList>
    </citation>
    <scope>IDENTIFICATION</scope>
</reference>
<keyword evidence="3" id="KW-1185">Reference proteome</keyword>
<dbReference type="EnsemblPlants" id="AET1Gv20322100.6">
    <property type="protein sequence ID" value="AET1Gv20322100.6"/>
    <property type="gene ID" value="AET1Gv20322100"/>
</dbReference>
<reference evidence="3" key="2">
    <citation type="journal article" date="2017" name="Nat. Plants">
        <title>The Aegilops tauschii genome reveals multiple impacts of transposons.</title>
        <authorList>
            <person name="Zhao G."/>
            <person name="Zou C."/>
            <person name="Li K."/>
            <person name="Wang K."/>
            <person name="Li T."/>
            <person name="Gao L."/>
            <person name="Zhang X."/>
            <person name="Wang H."/>
            <person name="Yang Z."/>
            <person name="Liu X."/>
            <person name="Jiang W."/>
            <person name="Mao L."/>
            <person name="Kong X."/>
            <person name="Jiao Y."/>
            <person name="Jia J."/>
        </authorList>
    </citation>
    <scope>NUCLEOTIDE SEQUENCE [LARGE SCALE GENOMIC DNA]</scope>
    <source>
        <strain evidence="3">cv. AL8/78</strain>
    </source>
</reference>
<protein>
    <submittedName>
        <fullName evidence="2">Uncharacterized protein</fullName>
    </submittedName>
</protein>
<evidence type="ECO:0000313" key="2">
    <source>
        <dbReference type="EnsemblPlants" id="AET1Gv20322100.6"/>
    </source>
</evidence>
<dbReference type="AlphaFoldDB" id="A0A452Y7H4"/>
<name>A0A452Y7H4_AEGTS</name>
<reference evidence="3" key="1">
    <citation type="journal article" date="2014" name="Science">
        <title>Ancient hybridizations among the ancestral genomes of bread wheat.</title>
        <authorList>
            <consortium name="International Wheat Genome Sequencing Consortium,"/>
            <person name="Marcussen T."/>
            <person name="Sandve S.R."/>
            <person name="Heier L."/>
            <person name="Spannagl M."/>
            <person name="Pfeifer M."/>
            <person name="Jakobsen K.S."/>
            <person name="Wulff B.B."/>
            <person name="Steuernagel B."/>
            <person name="Mayer K.F."/>
            <person name="Olsen O.A."/>
        </authorList>
    </citation>
    <scope>NUCLEOTIDE SEQUENCE [LARGE SCALE GENOMIC DNA]</scope>
    <source>
        <strain evidence="3">cv. AL8/78</strain>
    </source>
</reference>
<evidence type="ECO:0000313" key="3">
    <source>
        <dbReference type="Proteomes" id="UP000015105"/>
    </source>
</evidence>
<feature type="region of interest" description="Disordered" evidence="1">
    <location>
        <begin position="1"/>
        <end position="53"/>
    </location>
</feature>
<dbReference type="Gramene" id="AET1Gv20322100.6">
    <property type="protein sequence ID" value="AET1Gv20322100.6"/>
    <property type="gene ID" value="AET1Gv20322100"/>
</dbReference>
<dbReference type="Proteomes" id="UP000015105">
    <property type="component" value="Chromosome 1D"/>
</dbReference>
<evidence type="ECO:0000256" key="1">
    <source>
        <dbReference type="SAM" id="MobiDB-lite"/>
    </source>
</evidence>
<sequence length="53" mass="6024">RKPKGGKQFSEKHEPSRPLVPSPHYIPTPLWLQSLSSSSKRHHPDGPLRSEVE</sequence>
<reference evidence="2" key="5">
    <citation type="journal article" date="2021" name="G3 (Bethesda)">
        <title>Aegilops tauschii genome assembly Aet v5.0 features greater sequence contiguity and improved annotation.</title>
        <authorList>
            <person name="Wang L."/>
            <person name="Zhu T."/>
            <person name="Rodriguez J.C."/>
            <person name="Deal K.R."/>
            <person name="Dubcovsky J."/>
            <person name="McGuire P.E."/>
            <person name="Lux T."/>
            <person name="Spannagl M."/>
            <person name="Mayer K.F.X."/>
            <person name="Baldrich P."/>
            <person name="Meyers B.C."/>
            <person name="Huo N."/>
            <person name="Gu Y.Q."/>
            <person name="Zhou H."/>
            <person name="Devos K.M."/>
            <person name="Bennetzen J.L."/>
            <person name="Unver T."/>
            <person name="Budak H."/>
            <person name="Gulick P.J."/>
            <person name="Galiba G."/>
            <person name="Kalapos B."/>
            <person name="Nelson D.R."/>
            <person name="Li P."/>
            <person name="You F.M."/>
            <person name="Luo M.C."/>
            <person name="Dvorak J."/>
        </authorList>
    </citation>
    <scope>NUCLEOTIDE SEQUENCE [LARGE SCALE GENOMIC DNA]</scope>
    <source>
        <strain evidence="2">cv. AL8/78</strain>
    </source>
</reference>
<organism evidence="2 3">
    <name type="scientific">Aegilops tauschii subsp. strangulata</name>
    <name type="common">Goatgrass</name>
    <dbReference type="NCBI Taxonomy" id="200361"/>
    <lineage>
        <taxon>Eukaryota</taxon>
        <taxon>Viridiplantae</taxon>
        <taxon>Streptophyta</taxon>
        <taxon>Embryophyta</taxon>
        <taxon>Tracheophyta</taxon>
        <taxon>Spermatophyta</taxon>
        <taxon>Magnoliopsida</taxon>
        <taxon>Liliopsida</taxon>
        <taxon>Poales</taxon>
        <taxon>Poaceae</taxon>
        <taxon>BOP clade</taxon>
        <taxon>Pooideae</taxon>
        <taxon>Triticodae</taxon>
        <taxon>Triticeae</taxon>
        <taxon>Triticinae</taxon>
        <taxon>Aegilops</taxon>
    </lineage>
</organism>
<feature type="compositionally biased region" description="Basic and acidic residues" evidence="1">
    <location>
        <begin position="44"/>
        <end position="53"/>
    </location>
</feature>